<dbReference type="SUPFAM" id="SSF47473">
    <property type="entry name" value="EF-hand"/>
    <property type="match status" value="1"/>
</dbReference>
<organism evidence="1">
    <name type="scientific">Brugia malayi</name>
    <name type="common">Filarial nematode worm</name>
    <dbReference type="NCBI Taxonomy" id="6279"/>
    <lineage>
        <taxon>Eukaryota</taxon>
        <taxon>Metazoa</taxon>
        <taxon>Ecdysozoa</taxon>
        <taxon>Nematoda</taxon>
        <taxon>Chromadorea</taxon>
        <taxon>Rhabditida</taxon>
        <taxon>Spirurina</taxon>
        <taxon>Spiruromorpha</taxon>
        <taxon>Filarioidea</taxon>
        <taxon>Onchocercidae</taxon>
        <taxon>Brugia</taxon>
    </lineage>
</organism>
<gene>
    <name evidence="1" type="primary">Bma-ncs-6</name>
    <name evidence="1" type="ORF">BM_Bm6264</name>
</gene>
<accession>A0A1I9G6U9</accession>
<sequence>MLSIHQLLKNIINLKGFLVMYPPVCRQIVYVNYCIGPVEGYNMEMDVEDLLSNPFNTQPPSLNELIHVTGFNKDWIMFMYRNFKQICSNGRMPLQQWRRIFQLIFPKSANSEFADRVFRAIAGGKTSKHITFEELILCLHRISECYCIYASTSSQNSSAHFSRIAQFVFLLMKPSDHVSLSIIYTSAD</sequence>
<name>A0A1I9G6U9_BRUMA</name>
<evidence type="ECO:0000313" key="1">
    <source>
        <dbReference type="EMBL" id="CDQ03677.1"/>
    </source>
</evidence>
<dbReference type="InterPro" id="IPR011992">
    <property type="entry name" value="EF-hand-dom_pair"/>
</dbReference>
<dbReference type="EMBL" id="LN856884">
    <property type="protein sequence ID" value="CDQ03677.1"/>
    <property type="molecule type" value="Genomic_DNA"/>
</dbReference>
<proteinExistence type="predicted"/>
<reference evidence="1" key="2">
    <citation type="submission" date="2012-12" db="EMBL/GenBank/DDBJ databases">
        <authorList>
            <consortium name="WormBase Consortium"/>
            <person name="Ghedin E."/>
            <person name="Paulini M."/>
        </authorList>
    </citation>
    <scope>NUCLEOTIDE SEQUENCE</scope>
    <source>
        <strain evidence="1">FR3</strain>
    </source>
</reference>
<dbReference type="AlphaFoldDB" id="A0A1I9G6U9"/>
<reference evidence="1" key="1">
    <citation type="journal article" date="2007" name="Science">
        <title>Draft genome of the filarial nematode parasite Brugia malayi.</title>
        <authorList>
            <person name="Ghedin E."/>
            <person name="Wang S."/>
            <person name="Spiro D."/>
            <person name="Caler E."/>
            <person name="Zhao Q."/>
            <person name="Crabtree J."/>
            <person name="Allen J.E."/>
            <person name="Delcher A.L."/>
            <person name="Guiliano D.B."/>
            <person name="Miranda-Saavedra D."/>
            <person name="Angiuoli S.V."/>
            <person name="Creasy T."/>
            <person name="Amedeo P."/>
            <person name="Haas B."/>
            <person name="El-Sayed N.M."/>
            <person name="Wortman J.R."/>
            <person name="Feldblyum T."/>
            <person name="Tallon L."/>
            <person name="Schatz M."/>
            <person name="Shumway M."/>
            <person name="Koo H."/>
            <person name="Salzberg S.L."/>
            <person name="Schobel S."/>
            <person name="Pertea M."/>
            <person name="Pop M."/>
            <person name="White O."/>
            <person name="Barton G.J."/>
            <person name="Carlow C.K."/>
            <person name="Crawford M.J."/>
            <person name="Daub J."/>
            <person name="Dimmic M.W."/>
            <person name="Estes C.F."/>
            <person name="Foster J.M."/>
            <person name="Ganatra M."/>
            <person name="Gregory W.F."/>
            <person name="Johnson N.M."/>
            <person name="Jin J."/>
            <person name="Komuniecki R."/>
            <person name="Korf I."/>
            <person name="Kumar S."/>
            <person name="Laney S."/>
            <person name="Li B.W."/>
            <person name="Li W."/>
            <person name="Lindblom T.H."/>
            <person name="Lustigman S."/>
            <person name="Ma D."/>
            <person name="Maina C.V."/>
            <person name="Martin D.M."/>
            <person name="McCarter J.P."/>
            <person name="McReynolds L."/>
            <person name="Mitreva M."/>
            <person name="Nutman T.B."/>
            <person name="Parkinson J."/>
            <person name="Peregrin-Alvarez J.M."/>
            <person name="Poole C."/>
            <person name="Ren Q."/>
            <person name="Saunders L."/>
            <person name="Sluder A.E."/>
            <person name="Smith K."/>
            <person name="Stanke M."/>
            <person name="Unnasch T.R."/>
            <person name="Ware J."/>
            <person name="Wei A.D."/>
            <person name="Weil G."/>
            <person name="Williams D.J."/>
            <person name="Zhang Y."/>
            <person name="Williams S.A."/>
            <person name="Fraser-Liggett C."/>
            <person name="Slatko B."/>
            <person name="Blaxter M.L."/>
            <person name="Scott A.L."/>
        </authorList>
    </citation>
    <scope>NUCLEOTIDE SEQUENCE</scope>
    <source>
        <strain evidence="1">FR3</strain>
    </source>
</reference>
<protein>
    <submittedName>
        <fullName evidence="1">BMA-NCS-6, isoform g</fullName>
    </submittedName>
</protein>
<dbReference type="Gene3D" id="1.10.238.10">
    <property type="entry name" value="EF-hand"/>
    <property type="match status" value="1"/>
</dbReference>